<evidence type="ECO:0000313" key="3">
    <source>
        <dbReference type="Proteomes" id="UP001337305"/>
    </source>
</evidence>
<reference evidence="2 3" key="1">
    <citation type="submission" date="2022-09" db="EMBL/GenBank/DDBJ databases">
        <title>Genome sequencing of Flavivirga sp. MEBiC05379.</title>
        <authorList>
            <person name="Oh H.-M."/>
            <person name="Kwon K.K."/>
            <person name="Park M.J."/>
            <person name="Yang S.-H."/>
        </authorList>
    </citation>
    <scope>NUCLEOTIDE SEQUENCE [LARGE SCALE GENOMIC DNA]</scope>
    <source>
        <strain evidence="2 3">MEBiC05379</strain>
    </source>
</reference>
<dbReference type="EMBL" id="JAODOP010000004">
    <property type="protein sequence ID" value="MEF3832647.1"/>
    <property type="molecule type" value="Genomic_DNA"/>
</dbReference>
<gene>
    <name evidence="2" type="ORF">N1F79_05870</name>
</gene>
<accession>A0ABU7XS13</accession>
<organism evidence="2 3">
    <name type="scientific">Flavivirga spongiicola</name>
    <dbReference type="NCBI Taxonomy" id="421621"/>
    <lineage>
        <taxon>Bacteria</taxon>
        <taxon>Pseudomonadati</taxon>
        <taxon>Bacteroidota</taxon>
        <taxon>Flavobacteriia</taxon>
        <taxon>Flavobacteriales</taxon>
        <taxon>Flavobacteriaceae</taxon>
        <taxon>Flavivirga</taxon>
    </lineage>
</organism>
<feature type="transmembrane region" description="Helical" evidence="1">
    <location>
        <begin position="7"/>
        <end position="26"/>
    </location>
</feature>
<feature type="transmembrane region" description="Helical" evidence="1">
    <location>
        <begin position="346"/>
        <end position="366"/>
    </location>
</feature>
<feature type="transmembrane region" description="Helical" evidence="1">
    <location>
        <begin position="190"/>
        <end position="208"/>
    </location>
</feature>
<feature type="transmembrane region" description="Helical" evidence="1">
    <location>
        <begin position="262"/>
        <end position="280"/>
    </location>
</feature>
<comment type="caution">
    <text evidence="2">The sequence shown here is derived from an EMBL/GenBank/DDBJ whole genome shotgun (WGS) entry which is preliminary data.</text>
</comment>
<name>A0ABU7XS13_9FLAO</name>
<feature type="transmembrane region" description="Helical" evidence="1">
    <location>
        <begin position="308"/>
        <end position="325"/>
    </location>
</feature>
<feature type="transmembrane region" description="Helical" evidence="1">
    <location>
        <begin position="106"/>
        <end position="133"/>
    </location>
</feature>
<keyword evidence="1" id="KW-1133">Transmembrane helix</keyword>
<dbReference type="Proteomes" id="UP001337305">
    <property type="component" value="Unassembled WGS sequence"/>
</dbReference>
<keyword evidence="3" id="KW-1185">Reference proteome</keyword>
<keyword evidence="1" id="KW-0812">Transmembrane</keyword>
<evidence type="ECO:0008006" key="4">
    <source>
        <dbReference type="Google" id="ProtNLM"/>
    </source>
</evidence>
<feature type="transmembrane region" description="Helical" evidence="1">
    <location>
        <begin position="76"/>
        <end position="94"/>
    </location>
</feature>
<dbReference type="RefSeq" id="WP_303305022.1">
    <property type="nucleotide sequence ID" value="NZ_JAODOP010000004.1"/>
</dbReference>
<feature type="transmembrane region" description="Helical" evidence="1">
    <location>
        <begin position="145"/>
        <end position="178"/>
    </location>
</feature>
<sequence length="493" mass="58036">MHKKQCYILGLTIVYFIISLIGILHHEIWLDEAHHWLLARDSFSFKELIYNTRYEGHPILWNILLFYISRLTLNPFWMQLLHILISTAAIFIFLKKAPFSWLFKTLFIFGYFIIFEYNIISRNYMLGVLFLFLACSLFKEKDSRFSFLCFFLAMAANTHAIFGIISFAFFLTLLYENWQRKILFVNRTHVYGYLIFIIGFTIALIQIVPPTDTTFFDHAITSSFKERMTPGLVSFFKGLMPIPDFRTIHFWNSNLLVNLNKSISAILSIAVYIIPLILFYKKKTALVFIYTGLFGIQLFFFFTNLSATRYFGITYILFIITLWISKEYYPRSSQNGFKNIRNLKKTIIYSILFVQFIGGIIAFSMDLTHSFSNGKDVFLVLKEKKASNYMVVTTFCQGTIISPYLRKKVYFLCSESYQSHCPWNRNNQFSLNLSNEEVMYKLSKLLDDKPIIFIGAYNFIGSKKEHINIKLLKKLNNYVVRGLDYHIYEISKK</sequence>
<feature type="transmembrane region" description="Helical" evidence="1">
    <location>
        <begin position="285"/>
        <end position="302"/>
    </location>
</feature>
<evidence type="ECO:0000313" key="2">
    <source>
        <dbReference type="EMBL" id="MEF3832647.1"/>
    </source>
</evidence>
<protein>
    <recommendedName>
        <fullName evidence="4">Glycosyltransferase RgtA/B/C/D-like domain-containing protein</fullName>
    </recommendedName>
</protein>
<evidence type="ECO:0000256" key="1">
    <source>
        <dbReference type="SAM" id="Phobius"/>
    </source>
</evidence>
<keyword evidence="1" id="KW-0472">Membrane</keyword>
<proteinExistence type="predicted"/>